<dbReference type="InterPro" id="IPR002156">
    <property type="entry name" value="RNaseH_domain"/>
</dbReference>
<sequence length="63" mass="6988">MERGLHHLIIESDSLQIMKTLHESSSDMSTIGHIVEDSKAVLLMITGVLVAHTRHQANVLLMV</sequence>
<keyword evidence="3" id="KW-1185">Reference proteome</keyword>
<name>A0A498ILQ3_MALDO</name>
<proteinExistence type="predicted"/>
<dbReference type="AlphaFoldDB" id="A0A498ILQ3"/>
<dbReference type="EMBL" id="RDQH01000337">
    <property type="protein sequence ID" value="RXH83094.1"/>
    <property type="molecule type" value="Genomic_DNA"/>
</dbReference>
<protein>
    <recommendedName>
        <fullName evidence="1">RNase H type-1 domain-containing protein</fullName>
    </recommendedName>
</protein>
<dbReference type="GO" id="GO:0003676">
    <property type="term" value="F:nucleic acid binding"/>
    <property type="evidence" value="ECO:0007669"/>
    <property type="project" value="InterPro"/>
</dbReference>
<reference evidence="2 3" key="1">
    <citation type="submission" date="2018-10" db="EMBL/GenBank/DDBJ databases">
        <title>A high-quality apple genome assembly.</title>
        <authorList>
            <person name="Hu J."/>
        </authorList>
    </citation>
    <scope>NUCLEOTIDE SEQUENCE [LARGE SCALE GENOMIC DNA]</scope>
    <source>
        <strain evidence="3">cv. HFTH1</strain>
        <tissue evidence="2">Young leaf</tissue>
    </source>
</reference>
<organism evidence="2 3">
    <name type="scientific">Malus domestica</name>
    <name type="common">Apple</name>
    <name type="synonym">Pyrus malus</name>
    <dbReference type="NCBI Taxonomy" id="3750"/>
    <lineage>
        <taxon>Eukaryota</taxon>
        <taxon>Viridiplantae</taxon>
        <taxon>Streptophyta</taxon>
        <taxon>Embryophyta</taxon>
        <taxon>Tracheophyta</taxon>
        <taxon>Spermatophyta</taxon>
        <taxon>Magnoliopsida</taxon>
        <taxon>eudicotyledons</taxon>
        <taxon>Gunneridae</taxon>
        <taxon>Pentapetalae</taxon>
        <taxon>rosids</taxon>
        <taxon>fabids</taxon>
        <taxon>Rosales</taxon>
        <taxon>Rosaceae</taxon>
        <taxon>Amygdaloideae</taxon>
        <taxon>Maleae</taxon>
        <taxon>Malus</taxon>
    </lineage>
</organism>
<evidence type="ECO:0000259" key="1">
    <source>
        <dbReference type="Pfam" id="PF13456"/>
    </source>
</evidence>
<gene>
    <name evidence="2" type="ORF">DVH24_003592</name>
</gene>
<feature type="domain" description="RNase H type-1" evidence="1">
    <location>
        <begin position="2"/>
        <end position="58"/>
    </location>
</feature>
<comment type="caution">
    <text evidence="2">The sequence shown here is derived from an EMBL/GenBank/DDBJ whole genome shotgun (WGS) entry which is preliminary data.</text>
</comment>
<dbReference type="Pfam" id="PF13456">
    <property type="entry name" value="RVT_3"/>
    <property type="match status" value="1"/>
</dbReference>
<evidence type="ECO:0000313" key="2">
    <source>
        <dbReference type="EMBL" id="RXH83094.1"/>
    </source>
</evidence>
<evidence type="ECO:0000313" key="3">
    <source>
        <dbReference type="Proteomes" id="UP000290289"/>
    </source>
</evidence>
<dbReference type="GO" id="GO:0004523">
    <property type="term" value="F:RNA-DNA hybrid ribonuclease activity"/>
    <property type="evidence" value="ECO:0007669"/>
    <property type="project" value="InterPro"/>
</dbReference>
<accession>A0A498ILQ3</accession>
<dbReference type="Proteomes" id="UP000290289">
    <property type="component" value="Chromosome 11"/>
</dbReference>